<name>A0A7J7FVA1_CAMSI</name>
<dbReference type="Proteomes" id="UP000593564">
    <property type="component" value="Unassembled WGS sequence"/>
</dbReference>
<organism evidence="1 2">
    <name type="scientific">Camellia sinensis</name>
    <name type="common">Tea plant</name>
    <name type="synonym">Thea sinensis</name>
    <dbReference type="NCBI Taxonomy" id="4442"/>
    <lineage>
        <taxon>Eukaryota</taxon>
        <taxon>Viridiplantae</taxon>
        <taxon>Streptophyta</taxon>
        <taxon>Embryophyta</taxon>
        <taxon>Tracheophyta</taxon>
        <taxon>Spermatophyta</taxon>
        <taxon>Magnoliopsida</taxon>
        <taxon>eudicotyledons</taxon>
        <taxon>Gunneridae</taxon>
        <taxon>Pentapetalae</taxon>
        <taxon>asterids</taxon>
        <taxon>Ericales</taxon>
        <taxon>Theaceae</taxon>
        <taxon>Camellia</taxon>
    </lineage>
</organism>
<proteinExistence type="predicted"/>
<comment type="caution">
    <text evidence="1">The sequence shown here is derived from an EMBL/GenBank/DDBJ whole genome shotgun (WGS) entry which is preliminary data.</text>
</comment>
<dbReference type="EMBL" id="JACBKZ010000014">
    <property type="protein sequence ID" value="KAF5932047.1"/>
    <property type="molecule type" value="Genomic_DNA"/>
</dbReference>
<evidence type="ECO:0000313" key="2">
    <source>
        <dbReference type="Proteomes" id="UP000593564"/>
    </source>
</evidence>
<dbReference type="AlphaFoldDB" id="A0A7J7FVA1"/>
<evidence type="ECO:0000313" key="1">
    <source>
        <dbReference type="EMBL" id="KAF5932047.1"/>
    </source>
</evidence>
<protein>
    <submittedName>
        <fullName evidence="1">Uncharacterized protein</fullName>
    </submittedName>
</protein>
<sequence length="63" mass="7439">MYQTYTVAQNMIFRIPCLWDLTICWGIGQNLRKKHKEIHASEIVHGLRYKPNTKPLVHLCNLC</sequence>
<reference evidence="1 2" key="2">
    <citation type="submission" date="2020-07" db="EMBL/GenBank/DDBJ databases">
        <title>Genome assembly of wild tea tree DASZ reveals pedigree and selection history of tea varieties.</title>
        <authorList>
            <person name="Zhang W."/>
        </authorList>
    </citation>
    <scope>NUCLEOTIDE SEQUENCE [LARGE SCALE GENOMIC DNA]</scope>
    <source>
        <strain evidence="2">cv. G240</strain>
        <tissue evidence="1">Leaf</tissue>
    </source>
</reference>
<keyword evidence="2" id="KW-1185">Reference proteome</keyword>
<accession>A0A7J7FVA1</accession>
<gene>
    <name evidence="1" type="ORF">HYC85_028218</name>
</gene>
<reference evidence="2" key="1">
    <citation type="journal article" date="2020" name="Nat. Commun.">
        <title>Genome assembly of wild tea tree DASZ reveals pedigree and selection history of tea varieties.</title>
        <authorList>
            <person name="Zhang W."/>
            <person name="Zhang Y."/>
            <person name="Qiu H."/>
            <person name="Guo Y."/>
            <person name="Wan H."/>
            <person name="Zhang X."/>
            <person name="Scossa F."/>
            <person name="Alseekh S."/>
            <person name="Zhang Q."/>
            <person name="Wang P."/>
            <person name="Xu L."/>
            <person name="Schmidt M.H."/>
            <person name="Jia X."/>
            <person name="Li D."/>
            <person name="Zhu A."/>
            <person name="Guo F."/>
            <person name="Chen W."/>
            <person name="Ni D."/>
            <person name="Usadel B."/>
            <person name="Fernie A.R."/>
            <person name="Wen W."/>
        </authorList>
    </citation>
    <scope>NUCLEOTIDE SEQUENCE [LARGE SCALE GENOMIC DNA]</scope>
    <source>
        <strain evidence="2">cv. G240</strain>
    </source>
</reference>